<dbReference type="Pfam" id="PF09559">
    <property type="entry name" value="Cas6"/>
    <property type="match status" value="1"/>
</dbReference>
<dbReference type="RefSeq" id="WP_015193897.1">
    <property type="nucleotide sequence ID" value="NC_019748.1"/>
</dbReference>
<gene>
    <name evidence="1" type="ordered locus">Sta7437_2703</name>
</gene>
<dbReference type="EMBL" id="CP003653">
    <property type="protein sequence ID" value="AFZ36229.1"/>
    <property type="molecule type" value="Genomic_DNA"/>
</dbReference>
<organism evidence="1 2">
    <name type="scientific">Stanieria cyanosphaera (strain ATCC 29371 / PCC 7437)</name>
    <dbReference type="NCBI Taxonomy" id="111780"/>
    <lineage>
        <taxon>Bacteria</taxon>
        <taxon>Bacillati</taxon>
        <taxon>Cyanobacteriota</taxon>
        <taxon>Cyanophyceae</taxon>
        <taxon>Pleurocapsales</taxon>
        <taxon>Dermocarpellaceae</taxon>
        <taxon>Stanieria</taxon>
    </lineage>
</organism>
<dbReference type="OrthoDB" id="9779370at2"/>
<dbReference type="KEGG" id="scs:Sta7437_2703"/>
<dbReference type="NCBIfam" id="TIGR02807">
    <property type="entry name" value="cas6_cmx6"/>
    <property type="match status" value="1"/>
</dbReference>
<dbReference type="PATRIC" id="fig|111780.3.peg.2811"/>
<dbReference type="Proteomes" id="UP000010473">
    <property type="component" value="Chromosome"/>
</dbReference>
<name>K9XVY7_STAC7</name>
<keyword evidence="2" id="KW-1185">Reference proteome</keyword>
<evidence type="ECO:0000313" key="1">
    <source>
        <dbReference type="EMBL" id="AFZ36229.1"/>
    </source>
</evidence>
<evidence type="ECO:0000313" key="2">
    <source>
        <dbReference type="Proteomes" id="UP000010473"/>
    </source>
</evidence>
<accession>K9XVY7</accession>
<sequence length="220" mass="25112">MNFLEIQFALKGKTLPADHGYSLYSALKNIVLENSSQIILEEERTRDFPPEVILSTIPGVPDRQGLIYLNRSSRLRLRCPSEQASQWYRLFQNQVLDIRGHLIRLVQPRLCLLEPSQTLKARLVTFHLEKWDIHDAPVYFLESCQKSLLSLEIKGKAFIDSNCDGDLALRSLKIKNKNVMGFGVVVENLNDEDSLKLQCYGLGGRKHFGCGWFYPSSEVA</sequence>
<protein>
    <submittedName>
        <fullName evidence="1">CRISPR-associated protein, Cas6-related protein</fullName>
    </submittedName>
</protein>
<dbReference type="STRING" id="111780.Sta7437_2703"/>
<dbReference type="eggNOG" id="ENOG502ZA3E">
    <property type="taxonomic scope" value="Bacteria"/>
</dbReference>
<dbReference type="AlphaFoldDB" id="K9XVY7"/>
<reference evidence="2" key="1">
    <citation type="journal article" date="2013" name="Proc. Natl. Acad. Sci. U.S.A.">
        <title>Improving the coverage of the cyanobacterial phylum using diversity-driven genome sequencing.</title>
        <authorList>
            <person name="Shih P.M."/>
            <person name="Wu D."/>
            <person name="Latifi A."/>
            <person name="Axen S.D."/>
            <person name="Fewer D.P."/>
            <person name="Talla E."/>
            <person name="Calteau A."/>
            <person name="Cai F."/>
            <person name="Tandeau de Marsac N."/>
            <person name="Rippka R."/>
            <person name="Herdman M."/>
            <person name="Sivonen K."/>
            <person name="Coursin T."/>
            <person name="Laurent T."/>
            <person name="Goodwin L."/>
            <person name="Nolan M."/>
            <person name="Davenport K.W."/>
            <person name="Han C.S."/>
            <person name="Rubin E.M."/>
            <person name="Eisen J.A."/>
            <person name="Woyke T."/>
            <person name="Gugger M."/>
            <person name="Kerfeld C.A."/>
        </authorList>
    </citation>
    <scope>NUCLEOTIDE SEQUENCE [LARGE SCALE GENOMIC DNA]</scope>
    <source>
        <strain evidence="2">ATCC 29371 / PCC 7437</strain>
    </source>
</reference>
<proteinExistence type="predicted"/>
<dbReference type="HOGENOM" id="CLU_096068_0_0_3"/>
<dbReference type="InterPro" id="IPR014174">
    <property type="entry name" value="CRISPR-assoc_prot_Cas6/Cmx6"/>
</dbReference>